<dbReference type="EMBL" id="MN740758">
    <property type="protein sequence ID" value="QHS81427.1"/>
    <property type="molecule type" value="Genomic_DNA"/>
</dbReference>
<feature type="transmembrane region" description="Helical" evidence="1">
    <location>
        <begin position="333"/>
        <end position="356"/>
    </location>
</feature>
<sequence>MTCPLDATTGFQIVKGNLDQLLIDSIAVKQPPFILSFAPRQSPPGLINHRVDESTDNIILMKGNKYRLMDVQICSPTHREGIKGPTAFQMPQLDLVLTFFCSNPSFATAPKVLLVIFPIYESNQESRAGYLRQLIHTEEPAASLQTLFYDKDEKDVRATSYEYNMCVDLVNPDDFSKKLSLNTTVTYFPVGCTLNSQDLQFLKKDTTDYRLPPALLDGYATVITYDIVDGVKSVATMSREGFIPTKLIAATYEEFGKIVQYNLKPPALSSNFDKNSCPYYKTTQYKCVPFSQMSVSGDYVVPKDAATLDKILKERDELNAAGVGVPGLSMETILGIVGGMIGGIIVIGLIIFLILWSNAPDPGEIAIRRAAMASRIGSAEGFSV</sequence>
<proteinExistence type="predicted"/>
<evidence type="ECO:0000256" key="1">
    <source>
        <dbReference type="SAM" id="Phobius"/>
    </source>
</evidence>
<reference evidence="2" key="1">
    <citation type="journal article" date="2020" name="Nature">
        <title>Giant virus diversity and host interactions through global metagenomics.</title>
        <authorList>
            <person name="Schulz F."/>
            <person name="Roux S."/>
            <person name="Paez-Espino D."/>
            <person name="Jungbluth S."/>
            <person name="Walsh D.A."/>
            <person name="Denef V.J."/>
            <person name="McMahon K.D."/>
            <person name="Konstantinidis K.T."/>
            <person name="Eloe-Fadrosh E.A."/>
            <person name="Kyrpides N.C."/>
            <person name="Woyke T."/>
        </authorList>
    </citation>
    <scope>NUCLEOTIDE SEQUENCE</scope>
    <source>
        <strain evidence="2">GVMAG-S-1101164-72</strain>
    </source>
</reference>
<dbReference type="AlphaFoldDB" id="A0A6C0ANM7"/>
<keyword evidence="1" id="KW-0812">Transmembrane</keyword>
<evidence type="ECO:0000313" key="2">
    <source>
        <dbReference type="EMBL" id="QHS81427.1"/>
    </source>
</evidence>
<name>A0A6C0ANM7_9ZZZZ</name>
<organism evidence="2">
    <name type="scientific">viral metagenome</name>
    <dbReference type="NCBI Taxonomy" id="1070528"/>
    <lineage>
        <taxon>unclassified sequences</taxon>
        <taxon>metagenomes</taxon>
        <taxon>organismal metagenomes</taxon>
    </lineage>
</organism>
<accession>A0A6C0ANM7</accession>
<keyword evidence="1" id="KW-1133">Transmembrane helix</keyword>
<keyword evidence="1" id="KW-0472">Membrane</keyword>
<protein>
    <submittedName>
        <fullName evidence="2">Uncharacterized protein</fullName>
    </submittedName>
</protein>